<dbReference type="STRING" id="1802206.A3D35_00815"/>
<sequence>MIKVLVFGTFDILHEGHLNFFKQAREASESFFGEKVNLIAVVGRDSTVQRVKKKLPKQDQYERLLAVKKCGLIDEARMGNEGVSVYKVLEQVKPDMICLGYDQFAFTDKLEEKLNEFGLKAEIRRMKAYKPEIYHSSILSMLDD</sequence>
<protein>
    <recommendedName>
        <fullName evidence="3">Cytidyltransferase-like domain-containing protein</fullName>
    </recommendedName>
</protein>
<dbReference type="Proteomes" id="UP000176421">
    <property type="component" value="Unassembled WGS sequence"/>
</dbReference>
<dbReference type="GO" id="GO:0016779">
    <property type="term" value="F:nucleotidyltransferase activity"/>
    <property type="evidence" value="ECO:0007669"/>
    <property type="project" value="UniProtKB-KW"/>
</dbReference>
<evidence type="ECO:0000256" key="2">
    <source>
        <dbReference type="ARBA" id="ARBA00022695"/>
    </source>
</evidence>
<evidence type="ECO:0000313" key="4">
    <source>
        <dbReference type="EMBL" id="OGZ67261.1"/>
    </source>
</evidence>
<name>A0A1G2HYJ0_9BACT</name>
<dbReference type="InterPro" id="IPR014729">
    <property type="entry name" value="Rossmann-like_a/b/a_fold"/>
</dbReference>
<dbReference type="InterPro" id="IPR050385">
    <property type="entry name" value="Archaeal_FAD_synthase"/>
</dbReference>
<dbReference type="Pfam" id="PF01467">
    <property type="entry name" value="CTP_transf_like"/>
    <property type="match status" value="1"/>
</dbReference>
<dbReference type="EMBL" id="MHOS01000041">
    <property type="protein sequence ID" value="OGZ67261.1"/>
    <property type="molecule type" value="Genomic_DNA"/>
</dbReference>
<proteinExistence type="predicted"/>
<accession>A0A1G2HYJ0</accession>
<keyword evidence="1" id="KW-0808">Transferase</keyword>
<evidence type="ECO:0000256" key="1">
    <source>
        <dbReference type="ARBA" id="ARBA00022679"/>
    </source>
</evidence>
<reference evidence="4 5" key="1">
    <citation type="journal article" date="2016" name="Nat. Commun.">
        <title>Thousands of microbial genomes shed light on interconnected biogeochemical processes in an aquifer system.</title>
        <authorList>
            <person name="Anantharaman K."/>
            <person name="Brown C.T."/>
            <person name="Hug L.A."/>
            <person name="Sharon I."/>
            <person name="Castelle C.J."/>
            <person name="Probst A.J."/>
            <person name="Thomas B.C."/>
            <person name="Singh A."/>
            <person name="Wilkins M.J."/>
            <person name="Karaoz U."/>
            <person name="Brodie E.L."/>
            <person name="Williams K.H."/>
            <person name="Hubbard S.S."/>
            <person name="Banfield J.F."/>
        </authorList>
    </citation>
    <scope>NUCLEOTIDE SEQUENCE [LARGE SCALE GENOMIC DNA]</scope>
</reference>
<feature type="domain" description="Cytidyltransferase-like" evidence="3">
    <location>
        <begin position="6"/>
        <end position="137"/>
    </location>
</feature>
<dbReference type="PANTHER" id="PTHR43793:SF1">
    <property type="entry name" value="FAD SYNTHASE"/>
    <property type="match status" value="1"/>
</dbReference>
<gene>
    <name evidence="4" type="ORF">A3D35_00815</name>
</gene>
<dbReference type="AlphaFoldDB" id="A0A1G2HYJ0"/>
<comment type="caution">
    <text evidence="4">The sequence shown here is derived from an EMBL/GenBank/DDBJ whole genome shotgun (WGS) entry which is preliminary data.</text>
</comment>
<dbReference type="Gene3D" id="3.40.50.620">
    <property type="entry name" value="HUPs"/>
    <property type="match status" value="1"/>
</dbReference>
<dbReference type="SUPFAM" id="SSF52374">
    <property type="entry name" value="Nucleotidylyl transferase"/>
    <property type="match status" value="1"/>
</dbReference>
<dbReference type="InterPro" id="IPR004821">
    <property type="entry name" value="Cyt_trans-like"/>
</dbReference>
<keyword evidence="2" id="KW-0548">Nucleotidyltransferase</keyword>
<evidence type="ECO:0000259" key="3">
    <source>
        <dbReference type="Pfam" id="PF01467"/>
    </source>
</evidence>
<organism evidence="4 5">
    <name type="scientific">Candidatus Staskawiczbacteria bacterium RIFCSPHIGHO2_02_FULL_34_9</name>
    <dbReference type="NCBI Taxonomy" id="1802206"/>
    <lineage>
        <taxon>Bacteria</taxon>
        <taxon>Candidatus Staskawicziibacteriota</taxon>
    </lineage>
</organism>
<evidence type="ECO:0000313" key="5">
    <source>
        <dbReference type="Proteomes" id="UP000176421"/>
    </source>
</evidence>
<dbReference type="PANTHER" id="PTHR43793">
    <property type="entry name" value="FAD SYNTHASE"/>
    <property type="match status" value="1"/>
</dbReference>
<dbReference type="NCBIfam" id="TIGR00125">
    <property type="entry name" value="cyt_tran_rel"/>
    <property type="match status" value="1"/>
</dbReference>